<dbReference type="InterPro" id="IPR000536">
    <property type="entry name" value="Nucl_hrmn_rcpt_lig-bd"/>
</dbReference>
<evidence type="ECO:0000259" key="4">
    <source>
        <dbReference type="PROSITE" id="PS51843"/>
    </source>
</evidence>
<gene>
    <name evidence="5" type="ORF">CAEBREN_02474</name>
</gene>
<proteinExistence type="predicted"/>
<dbReference type="HOGENOM" id="CLU_007368_7_1_1"/>
<evidence type="ECO:0000256" key="3">
    <source>
        <dbReference type="ARBA" id="ARBA00023170"/>
    </source>
</evidence>
<dbReference type="InterPro" id="IPR051152">
    <property type="entry name" value="C.elegans_Orphan_NR"/>
</dbReference>
<evidence type="ECO:0000256" key="1">
    <source>
        <dbReference type="ARBA" id="ARBA00023015"/>
    </source>
</evidence>
<protein>
    <recommendedName>
        <fullName evidence="4">NR LBD domain-containing protein</fullName>
    </recommendedName>
</protein>
<keyword evidence="3" id="KW-0675">Receptor</keyword>
<dbReference type="SMART" id="SM00430">
    <property type="entry name" value="HOLI"/>
    <property type="match status" value="1"/>
</dbReference>
<dbReference type="Gene3D" id="1.10.565.10">
    <property type="entry name" value="Retinoid X Receptor"/>
    <property type="match status" value="1"/>
</dbReference>
<dbReference type="STRING" id="135651.G0PIH7"/>
<keyword evidence="1" id="KW-0805">Transcription regulation</keyword>
<sequence length="313" mass="36423">MGMKPKNIQCNQTKSITPTMEQFVGRPSIVMFKSSPSSKNYNFIDVTGLISQAAHILQEGAPVLFNPDLSQLRRLSQGNVKLPNNYKKLKFIGEKHAHHIWKSELLATARWLICFDEFTKMAPKLQMQLLQSVWHVNARIEKVIKTSQLWHKLGNQLQIVHLCNEFYIELENTKFDVSWMTSYPFEFLDGIDDNCKIEELMKTIRDLKLTEVEVTYMAAQLCFQYAQARFPRSEISEACECFQEILANDLHKYYMEKSKIDKNYAARLAIMMRINQGIQTSIRNVREKTLIAKTFDIFNIEFSHPEMFVDSGC</sequence>
<dbReference type="Pfam" id="PF00104">
    <property type="entry name" value="Hormone_recep"/>
    <property type="match status" value="1"/>
</dbReference>
<organism evidence="6">
    <name type="scientific">Caenorhabditis brenneri</name>
    <name type="common">Nematode worm</name>
    <dbReference type="NCBI Taxonomy" id="135651"/>
    <lineage>
        <taxon>Eukaryota</taxon>
        <taxon>Metazoa</taxon>
        <taxon>Ecdysozoa</taxon>
        <taxon>Nematoda</taxon>
        <taxon>Chromadorea</taxon>
        <taxon>Rhabditida</taxon>
        <taxon>Rhabditina</taxon>
        <taxon>Rhabditomorpha</taxon>
        <taxon>Rhabditoidea</taxon>
        <taxon>Rhabditidae</taxon>
        <taxon>Peloderinae</taxon>
        <taxon>Caenorhabditis</taxon>
    </lineage>
</organism>
<dbReference type="SUPFAM" id="SSF48508">
    <property type="entry name" value="Nuclear receptor ligand-binding domain"/>
    <property type="match status" value="1"/>
</dbReference>
<dbReference type="InParanoid" id="G0PIH7"/>
<accession>G0PIH7</accession>
<evidence type="ECO:0000256" key="2">
    <source>
        <dbReference type="ARBA" id="ARBA00023163"/>
    </source>
</evidence>
<dbReference type="OMA" id="HTFDIFI"/>
<feature type="domain" description="NR LBD" evidence="4">
    <location>
        <begin position="45"/>
        <end position="311"/>
    </location>
</feature>
<evidence type="ECO:0000313" key="6">
    <source>
        <dbReference type="Proteomes" id="UP000008068"/>
    </source>
</evidence>
<dbReference type="Proteomes" id="UP000008068">
    <property type="component" value="Unassembled WGS sequence"/>
</dbReference>
<keyword evidence="6" id="KW-1185">Reference proteome</keyword>
<evidence type="ECO:0000313" key="5">
    <source>
        <dbReference type="EMBL" id="EGT57728.1"/>
    </source>
</evidence>
<dbReference type="EMBL" id="GL380570">
    <property type="protein sequence ID" value="EGT57728.1"/>
    <property type="molecule type" value="Genomic_DNA"/>
</dbReference>
<reference evidence="6" key="1">
    <citation type="submission" date="2011-07" db="EMBL/GenBank/DDBJ databases">
        <authorList>
            <consortium name="Caenorhabditis brenneri Sequencing and Analysis Consortium"/>
            <person name="Wilson R.K."/>
        </authorList>
    </citation>
    <scope>NUCLEOTIDE SEQUENCE [LARGE SCALE GENOMIC DNA]</scope>
    <source>
        <strain evidence="6">PB2801</strain>
    </source>
</reference>
<dbReference type="PANTHER" id="PTHR45680">
    <property type="entry name" value="NUCLEAR HORMONE RECEPTOR FAMILY"/>
    <property type="match status" value="1"/>
</dbReference>
<dbReference type="eggNOG" id="KOG3575">
    <property type="taxonomic scope" value="Eukaryota"/>
</dbReference>
<dbReference type="InterPro" id="IPR035500">
    <property type="entry name" value="NHR-like_dom_sf"/>
</dbReference>
<dbReference type="OrthoDB" id="5774400at2759"/>
<dbReference type="AlphaFoldDB" id="G0PIH7"/>
<dbReference type="PANTHER" id="PTHR45680:SF24">
    <property type="entry name" value="NUCLEAR HORMONE RECEPTOR FAMILY-RELATED"/>
    <property type="match status" value="1"/>
</dbReference>
<keyword evidence="2" id="KW-0804">Transcription</keyword>
<name>G0PIH7_CAEBE</name>
<dbReference type="PROSITE" id="PS51843">
    <property type="entry name" value="NR_LBD"/>
    <property type="match status" value="1"/>
</dbReference>